<evidence type="ECO:0000256" key="2">
    <source>
        <dbReference type="ARBA" id="ARBA00022727"/>
    </source>
</evidence>
<evidence type="ECO:0000313" key="8">
    <source>
        <dbReference type="EMBL" id="OGL77495.1"/>
    </source>
</evidence>
<comment type="pathway">
    <text evidence="5">Purine metabolism; AMP biosynthesis via salvage pathway; AMP from ADP: step 1/1.</text>
</comment>
<dbReference type="EC" id="2.7.4.3" evidence="5 7"/>
<dbReference type="Pfam" id="PF00406">
    <property type="entry name" value="ADK"/>
    <property type="match status" value="1"/>
</dbReference>
<feature type="binding site" evidence="5">
    <location>
        <begin position="61"/>
        <end position="63"/>
    </location>
    <ligand>
        <name>AMP</name>
        <dbReference type="ChEBI" id="CHEBI:456215"/>
    </ligand>
</feature>
<feature type="binding site" evidence="5">
    <location>
        <position position="131"/>
    </location>
    <ligand>
        <name>ATP</name>
        <dbReference type="ChEBI" id="CHEBI:30616"/>
    </ligand>
</feature>
<keyword evidence="5 7" id="KW-0067">ATP-binding</keyword>
<comment type="function">
    <text evidence="5">Catalyzes the reversible transfer of the terminal phosphate group between ATP and AMP. Plays an important role in cellular energy homeostasis and in adenine nucleotide metabolism.</text>
</comment>
<dbReference type="EMBL" id="MGEF01000058">
    <property type="protein sequence ID" value="OGL77495.1"/>
    <property type="molecule type" value="Genomic_DNA"/>
</dbReference>
<gene>
    <name evidence="5" type="primary">adk</name>
    <name evidence="8" type="ORF">A3J43_00450</name>
</gene>
<accession>A0A1F7UGV0</accession>
<comment type="domain">
    <text evidence="5">Consists of three domains, a large central CORE domain and two small peripheral domains, NMPbind and LID, which undergo movements during catalysis. The LID domain closes over the site of phosphoryl transfer upon ATP binding. Assembling and dissambling the active center during each catalytic cycle provides an effective means to prevent ATP hydrolysis.</text>
</comment>
<protein>
    <recommendedName>
        <fullName evidence="5 7">Adenylate kinase</fullName>
        <shortName evidence="5">AK</shortName>
        <ecNumber evidence="5 7">2.7.4.3</ecNumber>
    </recommendedName>
    <alternativeName>
        <fullName evidence="5">ATP-AMP transphosphorylase</fullName>
    </alternativeName>
    <alternativeName>
        <fullName evidence="5">ATP:AMP phosphotransferase</fullName>
    </alternativeName>
    <alternativeName>
        <fullName evidence="5">Adenylate monophosphate kinase</fullName>
    </alternativeName>
</protein>
<feature type="binding site" evidence="5">
    <location>
        <position position="96"/>
    </location>
    <ligand>
        <name>AMP</name>
        <dbReference type="ChEBI" id="CHEBI:456215"/>
    </ligand>
</feature>
<keyword evidence="2 5" id="KW-0545">Nucleotide biosynthesis</keyword>
<dbReference type="PROSITE" id="PS00113">
    <property type="entry name" value="ADENYLATE_KINASE"/>
    <property type="match status" value="1"/>
</dbReference>
<evidence type="ECO:0000256" key="5">
    <source>
        <dbReference type="HAMAP-Rule" id="MF_00235"/>
    </source>
</evidence>
<dbReference type="Proteomes" id="UP000176604">
    <property type="component" value="Unassembled WGS sequence"/>
</dbReference>
<feature type="region of interest" description="NMP" evidence="5">
    <location>
        <begin position="34"/>
        <end position="63"/>
    </location>
</feature>
<evidence type="ECO:0000256" key="6">
    <source>
        <dbReference type="RuleBase" id="RU003330"/>
    </source>
</evidence>
<keyword evidence="1 5" id="KW-0808">Transferase</keyword>
<dbReference type="SUPFAM" id="SSF52540">
    <property type="entry name" value="P-loop containing nucleoside triphosphate hydrolases"/>
    <property type="match status" value="1"/>
</dbReference>
<feature type="binding site" evidence="5">
    <location>
        <begin position="89"/>
        <end position="92"/>
    </location>
    <ligand>
        <name>AMP</name>
        <dbReference type="ChEBI" id="CHEBI:456215"/>
    </ligand>
</feature>
<dbReference type="AlphaFoldDB" id="A0A1F7UGV0"/>
<dbReference type="PRINTS" id="PR00094">
    <property type="entry name" value="ADENYLTKNASE"/>
</dbReference>
<feature type="binding site" evidence="5">
    <location>
        <position position="40"/>
    </location>
    <ligand>
        <name>AMP</name>
        <dbReference type="ChEBI" id="CHEBI:456215"/>
    </ligand>
</feature>
<feature type="binding site" evidence="5">
    <location>
        <begin position="14"/>
        <end position="19"/>
    </location>
    <ligand>
        <name>ATP</name>
        <dbReference type="ChEBI" id="CHEBI:30616"/>
    </ligand>
</feature>
<evidence type="ECO:0000256" key="4">
    <source>
        <dbReference type="ARBA" id="ARBA00022777"/>
    </source>
</evidence>
<feature type="binding site" evidence="5">
    <location>
        <position position="158"/>
    </location>
    <ligand>
        <name>AMP</name>
        <dbReference type="ChEBI" id="CHEBI:456215"/>
    </ligand>
</feature>
<feature type="binding site" evidence="5">
    <location>
        <position position="170"/>
    </location>
    <ligand>
        <name>AMP</name>
        <dbReference type="ChEBI" id="CHEBI:456215"/>
    </ligand>
</feature>
<keyword evidence="5" id="KW-0963">Cytoplasm</keyword>
<proteinExistence type="inferred from homology"/>
<comment type="caution">
    <text evidence="8">The sequence shown here is derived from an EMBL/GenBank/DDBJ whole genome shotgun (WGS) entry which is preliminary data.</text>
</comment>
<dbReference type="CDD" id="cd01428">
    <property type="entry name" value="ADK"/>
    <property type="match status" value="1"/>
</dbReference>
<reference evidence="8 9" key="1">
    <citation type="journal article" date="2016" name="Nat. Commun.">
        <title>Thousands of microbial genomes shed light on interconnected biogeochemical processes in an aquifer system.</title>
        <authorList>
            <person name="Anantharaman K."/>
            <person name="Brown C.T."/>
            <person name="Hug L.A."/>
            <person name="Sharon I."/>
            <person name="Castelle C.J."/>
            <person name="Probst A.J."/>
            <person name="Thomas B.C."/>
            <person name="Singh A."/>
            <person name="Wilkins M.J."/>
            <person name="Karaoz U."/>
            <person name="Brodie E.L."/>
            <person name="Williams K.H."/>
            <person name="Hubbard S.S."/>
            <person name="Banfield J.F."/>
        </authorList>
    </citation>
    <scope>NUCLEOTIDE SEQUENCE [LARGE SCALE GENOMIC DNA]</scope>
</reference>
<dbReference type="InterPro" id="IPR033690">
    <property type="entry name" value="Adenylat_kinase_CS"/>
</dbReference>
<dbReference type="GO" id="GO:0004017">
    <property type="term" value="F:AMP kinase activity"/>
    <property type="evidence" value="ECO:0007669"/>
    <property type="project" value="UniProtKB-UniRule"/>
</dbReference>
<dbReference type="STRING" id="1802397.A3J43_00450"/>
<name>A0A1F7UGV0_9BACT</name>
<comment type="caution">
    <text evidence="5">Lacks conserved residue(s) required for the propagation of feature annotation.</text>
</comment>
<feature type="binding site" evidence="5">
    <location>
        <position position="198"/>
    </location>
    <ligand>
        <name>ATP</name>
        <dbReference type="ChEBI" id="CHEBI:30616"/>
    </ligand>
</feature>
<sequence>MVQPLTIILFGSAGSGKGTQGEFLMKAFRLEKVEAGELVRAKAKEDSPFGRHVKEVHETGKYLSDEEISQLVEEKIVSVPADRGLLIDGYPRRVGQATRLEEMLARAGRTNVKALAIAVGEDELKRRLLNRSVCVNGHILIGRDFTKCPIDGAAVSVRDYDQSEDAIMRRIRFYREEVLPAIDHFRAKGWVVDINGAQPVEAVRDEIFEKLGISQ</sequence>
<evidence type="ECO:0000256" key="7">
    <source>
        <dbReference type="RuleBase" id="RU003331"/>
    </source>
</evidence>
<dbReference type="InterPro" id="IPR027417">
    <property type="entry name" value="P-loop_NTPase"/>
</dbReference>
<dbReference type="UniPathway" id="UPA00588">
    <property type="reaction ID" value="UER00649"/>
</dbReference>
<dbReference type="PANTHER" id="PTHR23359">
    <property type="entry name" value="NUCLEOTIDE KINASE"/>
    <property type="match status" value="1"/>
</dbReference>
<organism evidence="8 9">
    <name type="scientific">Candidatus Uhrbacteria bacterium RIFCSPHIGHO2_12_FULL_54_23</name>
    <dbReference type="NCBI Taxonomy" id="1802397"/>
    <lineage>
        <taxon>Bacteria</taxon>
        <taxon>Candidatus Uhriibacteriota</taxon>
    </lineage>
</organism>
<dbReference type="GO" id="GO:0005524">
    <property type="term" value="F:ATP binding"/>
    <property type="evidence" value="ECO:0007669"/>
    <property type="project" value="UniProtKB-UniRule"/>
</dbReference>
<comment type="subcellular location">
    <subcellularLocation>
        <location evidence="5 7">Cytoplasm</location>
    </subcellularLocation>
</comment>
<dbReference type="GO" id="GO:0044209">
    <property type="term" value="P:AMP salvage"/>
    <property type="evidence" value="ECO:0007669"/>
    <property type="project" value="UniProtKB-UniRule"/>
</dbReference>
<dbReference type="Gene3D" id="3.40.50.300">
    <property type="entry name" value="P-loop containing nucleotide triphosphate hydrolases"/>
    <property type="match status" value="1"/>
</dbReference>
<keyword evidence="3 5" id="KW-0547">Nucleotide-binding</keyword>
<dbReference type="HAMAP" id="MF_00235">
    <property type="entry name" value="Adenylate_kinase_Adk"/>
    <property type="match status" value="1"/>
</dbReference>
<comment type="similarity">
    <text evidence="5 6">Belongs to the adenylate kinase family.</text>
</comment>
<comment type="catalytic activity">
    <reaction evidence="5 7">
        <text>AMP + ATP = 2 ADP</text>
        <dbReference type="Rhea" id="RHEA:12973"/>
        <dbReference type="ChEBI" id="CHEBI:30616"/>
        <dbReference type="ChEBI" id="CHEBI:456215"/>
        <dbReference type="ChEBI" id="CHEBI:456216"/>
        <dbReference type="EC" id="2.7.4.3"/>
    </reaction>
</comment>
<dbReference type="GO" id="GO:0005737">
    <property type="term" value="C:cytoplasm"/>
    <property type="evidence" value="ECO:0007669"/>
    <property type="project" value="UniProtKB-SubCell"/>
</dbReference>
<comment type="subunit">
    <text evidence="5 7">Monomer.</text>
</comment>
<evidence type="ECO:0000313" key="9">
    <source>
        <dbReference type="Proteomes" id="UP000176604"/>
    </source>
</evidence>
<evidence type="ECO:0000256" key="3">
    <source>
        <dbReference type="ARBA" id="ARBA00022741"/>
    </source>
</evidence>
<evidence type="ECO:0000256" key="1">
    <source>
        <dbReference type="ARBA" id="ARBA00022679"/>
    </source>
</evidence>
<dbReference type="InterPro" id="IPR000850">
    <property type="entry name" value="Adenylat/UMP-CMP_kin"/>
</dbReference>
<keyword evidence="4 5" id="KW-0418">Kinase</keyword>